<feature type="domain" description="AAA+ ATPase" evidence="1">
    <location>
        <begin position="18"/>
        <end position="143"/>
    </location>
</feature>
<dbReference type="InterPro" id="IPR025420">
    <property type="entry name" value="DUF4143"/>
</dbReference>
<comment type="caution">
    <text evidence="2">The sequence shown here is derived from an EMBL/GenBank/DDBJ whole genome shotgun (WGS) entry which is preliminary data.</text>
</comment>
<evidence type="ECO:0000313" key="3">
    <source>
        <dbReference type="Proteomes" id="UP000430564"/>
    </source>
</evidence>
<dbReference type="SUPFAM" id="SSF52540">
    <property type="entry name" value="P-loop containing nucleoside triphosphate hydrolases"/>
    <property type="match status" value="1"/>
</dbReference>
<dbReference type="InterPro" id="IPR027417">
    <property type="entry name" value="P-loop_NTPase"/>
</dbReference>
<dbReference type="SMART" id="SM00382">
    <property type="entry name" value="AAA"/>
    <property type="match status" value="1"/>
</dbReference>
<proteinExistence type="predicted"/>
<keyword evidence="2" id="KW-0547">Nucleotide-binding</keyword>
<dbReference type="GO" id="GO:0005524">
    <property type="term" value="F:ATP binding"/>
    <property type="evidence" value="ECO:0007669"/>
    <property type="project" value="UniProtKB-KW"/>
</dbReference>
<dbReference type="PANTHER" id="PTHR43566:SF1">
    <property type="entry name" value="AAA+ ATPASE DOMAIN-CONTAINING PROTEIN"/>
    <property type="match status" value="1"/>
</dbReference>
<dbReference type="InterPro" id="IPR041682">
    <property type="entry name" value="AAA_14"/>
</dbReference>
<dbReference type="OrthoDB" id="9771844at2"/>
<dbReference type="Pfam" id="PF13173">
    <property type="entry name" value="AAA_14"/>
    <property type="match status" value="1"/>
</dbReference>
<organism evidence="2 3">
    <name type="scientific">Sutterella seckii</name>
    <dbReference type="NCBI Taxonomy" id="1944635"/>
    <lineage>
        <taxon>Bacteria</taxon>
        <taxon>Pseudomonadati</taxon>
        <taxon>Pseudomonadota</taxon>
        <taxon>Betaproteobacteria</taxon>
        <taxon>Burkholderiales</taxon>
        <taxon>Sutterellaceae</taxon>
        <taxon>Sutterella</taxon>
    </lineage>
</organism>
<dbReference type="Pfam" id="PF13635">
    <property type="entry name" value="DUF4143"/>
    <property type="match status" value="1"/>
</dbReference>
<accession>A0A6I1ETK3</accession>
<evidence type="ECO:0000259" key="1">
    <source>
        <dbReference type="SMART" id="SM00382"/>
    </source>
</evidence>
<evidence type="ECO:0000313" key="2">
    <source>
        <dbReference type="EMBL" id="KAB7662418.1"/>
    </source>
</evidence>
<dbReference type="Proteomes" id="UP000430564">
    <property type="component" value="Unassembled WGS sequence"/>
</dbReference>
<dbReference type="InterPro" id="IPR003593">
    <property type="entry name" value="AAA+_ATPase"/>
</dbReference>
<name>A0A6I1ETK3_9BURK</name>
<dbReference type="PANTHER" id="PTHR43566">
    <property type="entry name" value="CONSERVED PROTEIN"/>
    <property type="match status" value="1"/>
</dbReference>
<keyword evidence="2" id="KW-0067">ATP-binding</keyword>
<dbReference type="Gene3D" id="3.40.50.300">
    <property type="entry name" value="P-loop containing nucleotide triphosphate hydrolases"/>
    <property type="match status" value="1"/>
</dbReference>
<gene>
    <name evidence="2" type="ORF">GBM95_02765</name>
</gene>
<reference evidence="2 3" key="1">
    <citation type="submission" date="2019-10" db="EMBL/GenBank/DDBJ databases">
        <title>Genome diversity of Sutterella seckii.</title>
        <authorList>
            <person name="Chaplin A.V."/>
            <person name="Sokolova S.R."/>
            <person name="Mosin K.A."/>
            <person name="Ivanova E.L."/>
            <person name="Kochetkova T.O."/>
            <person name="Goltsov A.Y."/>
            <person name="Trofimov D.Y."/>
            <person name="Efimov B.A."/>
        </authorList>
    </citation>
    <scope>NUCLEOTIDE SEQUENCE [LARGE SCALE GENOMIC DNA]</scope>
    <source>
        <strain evidence="2 3">ASD393</strain>
    </source>
</reference>
<dbReference type="RefSeq" id="WP_152157682.1">
    <property type="nucleotide sequence ID" value="NZ_WEHX01000008.1"/>
</dbReference>
<sequence length="387" mass="43877">MTDFVRREIESAIANATPPAAAVIIGPRRCGKTTFLRNLAASYDGETRWLNCDLPAVSARLNFETENDVDAFLRLAPTIVIDEAQRVPNIGLILKMLVDRNELRERPSRIFVTGSSSLDLADGIKESAVGRIAERRMWPFSMKEIAGHRSWGFVEDNLSNFMIYGTYPAAVKDFEGAIDTLTDYVDGILFKDVFKLADIRRSSRFVDLVSLLACRIGSEVSLESLGNDLGINRLTVERYIDLLERCAIIKVVPSYSKNLGNELKKGRKIYFTDLGIRNALIGDFSPLSERPDAGQLWENFFFMERVKIHDTLRDRKRIFFWRTKTNKPNKLDFIEVRNREMEAFECKLSEKAKAKPGKAFLSAYPECRIQVVTPSNALPLLGMTDDE</sequence>
<protein>
    <submittedName>
        <fullName evidence="2">ATP-binding protein</fullName>
    </submittedName>
</protein>
<dbReference type="AlphaFoldDB" id="A0A6I1ETK3"/>
<dbReference type="EMBL" id="WEHX01000008">
    <property type="protein sequence ID" value="KAB7662418.1"/>
    <property type="molecule type" value="Genomic_DNA"/>
</dbReference>